<dbReference type="Pfam" id="PF10488">
    <property type="entry name" value="PP1c_bdg"/>
    <property type="match status" value="1"/>
</dbReference>
<feature type="compositionally biased region" description="Acidic residues" evidence="2">
    <location>
        <begin position="432"/>
        <end position="503"/>
    </location>
</feature>
<proteinExistence type="inferred from homology"/>
<dbReference type="AlphaFoldDB" id="A0A6A0HDC6"/>
<organism evidence="4">
    <name type="scientific">Hyalella azteca</name>
    <name type="common">Amphipod</name>
    <dbReference type="NCBI Taxonomy" id="294128"/>
    <lineage>
        <taxon>Eukaryota</taxon>
        <taxon>Metazoa</taxon>
        <taxon>Ecdysozoa</taxon>
        <taxon>Arthropoda</taxon>
        <taxon>Crustacea</taxon>
        <taxon>Multicrustacea</taxon>
        <taxon>Malacostraca</taxon>
        <taxon>Eumalacostraca</taxon>
        <taxon>Peracarida</taxon>
        <taxon>Amphipoda</taxon>
        <taxon>Senticaudata</taxon>
        <taxon>Talitrida</taxon>
        <taxon>Talitroidea</taxon>
        <taxon>Hyalellidae</taxon>
        <taxon>Hyalella</taxon>
    </lineage>
</organism>
<feature type="compositionally biased region" description="Basic and acidic residues" evidence="2">
    <location>
        <begin position="368"/>
        <end position="379"/>
    </location>
</feature>
<feature type="region of interest" description="Disordered" evidence="2">
    <location>
        <begin position="606"/>
        <end position="632"/>
    </location>
</feature>
<protein>
    <recommendedName>
        <fullName evidence="3">Protein phosphatase 1 regulatory subunit 15A/B C-terminal domain-containing protein</fullName>
    </recommendedName>
</protein>
<name>A0A6A0HDC6_HYAAZ</name>
<reference evidence="4" key="1">
    <citation type="submission" date="2014-08" db="EMBL/GenBank/DDBJ databases">
        <authorList>
            <person name="Murali S."/>
            <person name="Richards S."/>
            <person name="Bandaranaike D."/>
            <person name="Bellair M."/>
            <person name="Blankenburg K."/>
            <person name="Chao H."/>
            <person name="Dinh H."/>
            <person name="Doddapaneni H."/>
            <person name="Dugan-Rocha S."/>
            <person name="Elkadiri S."/>
            <person name="Gnanaolivu R."/>
            <person name="Hughes D."/>
            <person name="Lee S."/>
            <person name="Li M."/>
            <person name="Ming W."/>
            <person name="Munidasa M."/>
            <person name="Muniz J."/>
            <person name="Nguyen L."/>
            <person name="Osuji N."/>
            <person name="Pu L.-L."/>
            <person name="Puazo M."/>
            <person name="Skinner E."/>
            <person name="Qu C."/>
            <person name="Quiroz J."/>
            <person name="Raj R."/>
            <person name="Weissenberger G."/>
            <person name="Xin Y."/>
            <person name="Zou X."/>
            <person name="Han Y."/>
            <person name="Worley K."/>
            <person name="Muzny D."/>
            <person name="Gibbs R."/>
        </authorList>
    </citation>
    <scope>NUCLEOTIDE SEQUENCE</scope>
    <source>
        <strain evidence="4">HAZT.00-mixed</strain>
        <tissue evidence="4">Whole organism</tissue>
    </source>
</reference>
<feature type="region of interest" description="Disordered" evidence="2">
    <location>
        <begin position="301"/>
        <end position="326"/>
    </location>
</feature>
<dbReference type="OrthoDB" id="6345077at2759"/>
<comment type="similarity">
    <text evidence="1">Belongs to the PPP1R15 family.</text>
</comment>
<feature type="compositionally biased region" description="Polar residues" evidence="2">
    <location>
        <begin position="138"/>
        <end position="162"/>
    </location>
</feature>
<evidence type="ECO:0000256" key="2">
    <source>
        <dbReference type="SAM" id="MobiDB-lite"/>
    </source>
</evidence>
<dbReference type="InterPro" id="IPR019523">
    <property type="entry name" value="Prot_Pase1_reg-su15A/B_C"/>
</dbReference>
<feature type="region of interest" description="Disordered" evidence="2">
    <location>
        <begin position="138"/>
        <end position="177"/>
    </location>
</feature>
<evidence type="ECO:0000256" key="1">
    <source>
        <dbReference type="ARBA" id="ARBA00010161"/>
    </source>
</evidence>
<accession>A0A6A0HDC6</accession>
<feature type="compositionally biased region" description="Basic and acidic residues" evidence="2">
    <location>
        <begin position="306"/>
        <end position="326"/>
    </location>
</feature>
<feature type="domain" description="Protein phosphatase 1 regulatory subunit 15A/B C-terminal" evidence="3">
    <location>
        <begin position="692"/>
        <end position="751"/>
    </location>
</feature>
<feature type="compositionally biased region" description="Basic and acidic residues" evidence="2">
    <location>
        <begin position="352"/>
        <end position="361"/>
    </location>
</feature>
<feature type="region of interest" description="Disordered" evidence="2">
    <location>
        <begin position="416"/>
        <end position="594"/>
    </location>
</feature>
<comment type="caution">
    <text evidence="4">The sequence shown here is derived from an EMBL/GenBank/DDBJ whole genome shotgun (WGS) entry which is preliminary data.</text>
</comment>
<dbReference type="Proteomes" id="UP000711488">
    <property type="component" value="Unassembled WGS sequence"/>
</dbReference>
<feature type="compositionally biased region" description="Polar residues" evidence="2">
    <location>
        <begin position="536"/>
        <end position="561"/>
    </location>
</feature>
<gene>
    <name evidence="4" type="ORF">HAZT_HAZT001283</name>
</gene>
<feature type="region of interest" description="Disordered" evidence="2">
    <location>
        <begin position="352"/>
        <end position="379"/>
    </location>
</feature>
<evidence type="ECO:0000313" key="4">
    <source>
        <dbReference type="EMBL" id="KAA0203251.1"/>
    </source>
</evidence>
<reference evidence="4" key="3">
    <citation type="submission" date="2019-06" db="EMBL/GenBank/DDBJ databases">
        <authorList>
            <person name="Poynton C."/>
            <person name="Hasenbein S."/>
            <person name="Benoit J.B."/>
            <person name="Sepulveda M.S."/>
            <person name="Poelchau M.F."/>
            <person name="Murali S.C."/>
            <person name="Chen S."/>
            <person name="Glastad K.M."/>
            <person name="Werren J.H."/>
            <person name="Vineis J.H."/>
            <person name="Bowen J.L."/>
            <person name="Friedrich M."/>
            <person name="Jones J."/>
            <person name="Robertson H.M."/>
            <person name="Feyereisen R."/>
            <person name="Mechler-Hickson A."/>
            <person name="Mathers N."/>
            <person name="Lee C.E."/>
            <person name="Colbourne J.K."/>
            <person name="Biales A."/>
            <person name="Johnston J.S."/>
            <person name="Wellborn G.A."/>
            <person name="Rosendale A.J."/>
            <person name="Cridge A.G."/>
            <person name="Munoz-Torres M.C."/>
            <person name="Bain P.A."/>
            <person name="Manny A.R."/>
            <person name="Major K.M."/>
            <person name="Lambert F.N."/>
            <person name="Vulpe C.D."/>
            <person name="Tuck P."/>
            <person name="Blalock B.J."/>
            <person name="Lin Y.-Y."/>
            <person name="Smith M.E."/>
            <person name="Ochoa-Acuna H."/>
            <person name="Chen M.-J.M."/>
            <person name="Childers C.P."/>
            <person name="Qu J."/>
            <person name="Dugan S."/>
            <person name="Lee S.L."/>
            <person name="Chao H."/>
            <person name="Dinh H."/>
            <person name="Han Y."/>
            <person name="Doddapaneni H."/>
            <person name="Worley K.C."/>
            <person name="Muzny D.M."/>
            <person name="Gibbs R.A."/>
            <person name="Richards S."/>
        </authorList>
    </citation>
    <scope>NUCLEOTIDE SEQUENCE</scope>
    <source>
        <strain evidence="4">HAZT.00-mixed</strain>
        <tissue evidence="4">Whole organism</tissue>
    </source>
</reference>
<reference evidence="4" key="2">
    <citation type="journal article" date="2018" name="Environ. Sci. Technol.">
        <title>The Toxicogenome of Hyalella azteca: A Model for Sediment Ecotoxicology and Evolutionary Toxicology.</title>
        <authorList>
            <person name="Poynton H.C."/>
            <person name="Hasenbein S."/>
            <person name="Benoit J.B."/>
            <person name="Sepulveda M.S."/>
            <person name="Poelchau M.F."/>
            <person name="Hughes D.S.T."/>
            <person name="Murali S.C."/>
            <person name="Chen S."/>
            <person name="Glastad K.M."/>
            <person name="Goodisman M.A.D."/>
            <person name="Werren J.H."/>
            <person name="Vineis J.H."/>
            <person name="Bowen J.L."/>
            <person name="Friedrich M."/>
            <person name="Jones J."/>
            <person name="Robertson H.M."/>
            <person name="Feyereisen R."/>
            <person name="Mechler-Hickson A."/>
            <person name="Mathers N."/>
            <person name="Lee C.E."/>
            <person name="Colbourne J.K."/>
            <person name="Biales A."/>
            <person name="Johnston J.S."/>
            <person name="Wellborn G.A."/>
            <person name="Rosendale A.J."/>
            <person name="Cridge A.G."/>
            <person name="Munoz-Torres M.C."/>
            <person name="Bain P.A."/>
            <person name="Manny A.R."/>
            <person name="Major K.M."/>
            <person name="Lambert F.N."/>
            <person name="Vulpe C.D."/>
            <person name="Tuck P."/>
            <person name="Blalock B.J."/>
            <person name="Lin Y.Y."/>
            <person name="Smith M.E."/>
            <person name="Ochoa-Acuna H."/>
            <person name="Chen M.M."/>
            <person name="Childers C.P."/>
            <person name="Qu J."/>
            <person name="Dugan S."/>
            <person name="Lee S.L."/>
            <person name="Chao H."/>
            <person name="Dinh H."/>
            <person name="Han Y."/>
            <person name="Doddapaneni H."/>
            <person name="Worley K.C."/>
            <person name="Muzny D.M."/>
            <person name="Gibbs R.A."/>
            <person name="Richards S."/>
        </authorList>
    </citation>
    <scope>NUCLEOTIDE SEQUENCE</scope>
    <source>
        <strain evidence="4">HAZT.00-mixed</strain>
        <tissue evidence="4">Whole organism</tissue>
    </source>
</reference>
<dbReference type="EMBL" id="JQDR03002070">
    <property type="protein sequence ID" value="KAA0203251.1"/>
    <property type="molecule type" value="Genomic_DNA"/>
</dbReference>
<evidence type="ECO:0000259" key="3">
    <source>
        <dbReference type="Pfam" id="PF10488"/>
    </source>
</evidence>
<sequence>MELYGYPHYRSCSSRIAAEVRFCKPPRDVRAGLLDNLTTTTTKCNHPSLFSASTPLPLNTSYPPHHTTAPPHLTTPHQYQETTALDAGYCFVGLDDLPSSGLPCGPGQSGRSNNLLRKLSGAFRSMNQQATTWVNPSYVAGSSKSPRNQRYSFPSKQTYNSHSHTREAKPRHPHPNEMYQNKETVIAISHAFTVMEAPEARLNEGYRHPCSSHPKRRSPLAGNGVEKLNHINEMGSALNPDAQEWKGWIASSKLNPEAKEWIPGPITDNIVVNYQDKSEPTALPSPLDEEQMMKGITAARTNSSGDLEKAEKEASLDATKNEEPKHFLEDQNEATIDTNQSKQSVIGDKEVEMESPVRGDLNEVQEDAISRDRNVAHETENKCSEILANTSSVASCKSKRSPCWLFEKLRNMSFNPRKSYKNDVDSVTSCSGDEDDDCGVEFCDLDDDNVKDDDDGITFEEDDSEPAECDENDDSSSDDESGAESNDDCIEERESSTDDESYDECYSGSDTESDEVDFCAGFPSKLLSGTKPQVGPGSNTKPQVGPSSSVKLQVGPSSNPKPQDGPGSNPKPQDGPGSNPKPQVEPDSNAKPYRSPTQALCAMWRCQSNKPQPPPGLSFSDDDWESDGNSGSISASNWAFGEGLMTIKTPINTVCKMLGYVEKERKNSLTEVEKANLKWDTAINDDVRGHSGQKVSFNDSVSMCYVDIDVDRKGEWQQIGRDNERFRKRISGLCGILSPVLEAGHRNAVYNARFRENELGDEDLAENVAR</sequence>